<dbReference type="EMBL" id="CP039349">
    <property type="protein sequence ID" value="QCD92965.1"/>
    <property type="molecule type" value="Genomic_DNA"/>
</dbReference>
<organism evidence="1 2">
    <name type="scientific">Vigna unguiculata</name>
    <name type="common">Cowpea</name>
    <dbReference type="NCBI Taxonomy" id="3917"/>
    <lineage>
        <taxon>Eukaryota</taxon>
        <taxon>Viridiplantae</taxon>
        <taxon>Streptophyta</taxon>
        <taxon>Embryophyta</taxon>
        <taxon>Tracheophyta</taxon>
        <taxon>Spermatophyta</taxon>
        <taxon>Magnoliopsida</taxon>
        <taxon>eudicotyledons</taxon>
        <taxon>Gunneridae</taxon>
        <taxon>Pentapetalae</taxon>
        <taxon>rosids</taxon>
        <taxon>fabids</taxon>
        <taxon>Fabales</taxon>
        <taxon>Fabaceae</taxon>
        <taxon>Papilionoideae</taxon>
        <taxon>50 kb inversion clade</taxon>
        <taxon>NPAAA clade</taxon>
        <taxon>indigoferoid/millettioid clade</taxon>
        <taxon>Phaseoleae</taxon>
        <taxon>Vigna</taxon>
    </lineage>
</organism>
<sequence>MCGTVVRVGILAQASSSRLGQISRNSPWFCSSISLKRPILVLSDALSHSGENGSPKRVLKETRCALCSRPRPGEGLWFWASGGLTQARARRALLLQDSLRRQRLA</sequence>
<name>A0A4D6LWB9_VIGUN</name>
<accession>A0A4D6LWB9</accession>
<gene>
    <name evidence="1" type="ORF">DEO72_LG5g1034</name>
</gene>
<reference evidence="1 2" key="1">
    <citation type="submission" date="2019-04" db="EMBL/GenBank/DDBJ databases">
        <title>An improved genome assembly and genetic linkage map for asparagus bean, Vigna unguiculata ssp. sesquipedialis.</title>
        <authorList>
            <person name="Xia Q."/>
            <person name="Zhang R."/>
            <person name="Dong Y."/>
        </authorList>
    </citation>
    <scope>NUCLEOTIDE SEQUENCE [LARGE SCALE GENOMIC DNA]</scope>
    <source>
        <tissue evidence="1">Leaf</tissue>
    </source>
</reference>
<evidence type="ECO:0000313" key="1">
    <source>
        <dbReference type="EMBL" id="QCD92965.1"/>
    </source>
</evidence>
<keyword evidence="2" id="KW-1185">Reference proteome</keyword>
<protein>
    <submittedName>
        <fullName evidence="1">Uncharacterized protein</fullName>
    </submittedName>
</protein>
<evidence type="ECO:0000313" key="2">
    <source>
        <dbReference type="Proteomes" id="UP000501690"/>
    </source>
</evidence>
<dbReference type="AlphaFoldDB" id="A0A4D6LWB9"/>
<proteinExistence type="predicted"/>
<dbReference type="Proteomes" id="UP000501690">
    <property type="component" value="Linkage Group LG5"/>
</dbReference>